<accession>A0A9W6SZH0</accession>
<evidence type="ECO:0000313" key="1">
    <source>
        <dbReference type="EMBL" id="GME70871.1"/>
    </source>
</evidence>
<name>A0A9W6SZH0_AMBMO</name>
<protein>
    <submittedName>
        <fullName evidence="1">Unnamed protein product</fullName>
    </submittedName>
</protein>
<sequence>MQNLPSLSCFNFKCVPDLYTLRLSVRCGRLNLSDLPKSVHFLEVLIHVSSKFWVTICFSQVPDMNLSMDKRNTKIGLITSRPRCSDKAFSLIDLTQLNFDRFSAIEIKRQVCFYSNTTIIKVNDVSNTLNDFKILKCYGLNCDLGHKHFSLSVPQISENLVSCGMMKYNEIMKFE</sequence>
<comment type="caution">
    <text evidence="1">The sequence shown here is derived from an EMBL/GenBank/DDBJ whole genome shotgun (WGS) entry which is preliminary data.</text>
</comment>
<gene>
    <name evidence="1" type="ORF">Amon01_000922200</name>
</gene>
<dbReference type="Proteomes" id="UP001165063">
    <property type="component" value="Unassembled WGS sequence"/>
</dbReference>
<keyword evidence="2" id="KW-1185">Reference proteome</keyword>
<proteinExistence type="predicted"/>
<dbReference type="EMBL" id="BSXU01010087">
    <property type="protein sequence ID" value="GME70871.1"/>
    <property type="molecule type" value="Genomic_DNA"/>
</dbReference>
<evidence type="ECO:0000313" key="2">
    <source>
        <dbReference type="Proteomes" id="UP001165063"/>
    </source>
</evidence>
<reference evidence="1" key="1">
    <citation type="submission" date="2023-04" db="EMBL/GenBank/DDBJ databases">
        <title>Ambrosiozyma monospora NBRC 1965.</title>
        <authorList>
            <person name="Ichikawa N."/>
            <person name="Sato H."/>
            <person name="Tonouchi N."/>
        </authorList>
    </citation>
    <scope>NUCLEOTIDE SEQUENCE</scope>
    <source>
        <strain evidence="1">NBRC 1965</strain>
    </source>
</reference>
<organism evidence="1 2">
    <name type="scientific">Ambrosiozyma monospora</name>
    <name type="common">Yeast</name>
    <name type="synonym">Endomycopsis monosporus</name>
    <dbReference type="NCBI Taxonomy" id="43982"/>
    <lineage>
        <taxon>Eukaryota</taxon>
        <taxon>Fungi</taxon>
        <taxon>Dikarya</taxon>
        <taxon>Ascomycota</taxon>
        <taxon>Saccharomycotina</taxon>
        <taxon>Pichiomycetes</taxon>
        <taxon>Pichiales</taxon>
        <taxon>Pichiaceae</taxon>
        <taxon>Ambrosiozyma</taxon>
    </lineage>
</organism>
<dbReference type="AlphaFoldDB" id="A0A9W6SZH0"/>